<sequence length="580" mass="64397">MLKKLTAKVQQLNPVVEDSVNGFAKSFIIEPESQDLLLKKGSLYVVFDISGNTRFEVGLISNVVHDMLHDAYYQSDNISPIQSLEKAITEVRDRVTQLANESIIIERQEIDFNIVAGALWGNVMYVVQYGSSKSYLMRTGDIRPISTTSEGNFSAASGVVKDDDVIIFSTNEFAKDFPPDRLLTVAIPESQLAQNQACLLMKFIIDTNFTQNEIVDFGNEAIKIKKDTPKVITNAGKIFSKIKIPSFKHKKRVETVKPVTEIGLKLKVQGKLKFKIQYIIPVLALALGISIFATLQNRKAKSAINNQTGTTTQQAESEVVAMDETIKPEEQPDNTAFYELKLTDPQIQPTEIAVFSDSIVVVDDTTGKLYTSARATPKFTAGTQTYPGIRNLLNIKGQIGFTDNQGYKVLKTSDLSVAEDYKTTELGVTSAYADFVYTIKDGKVTRFAKESNKLTGSLWGQNQDMAEAKSFGISYSLFILKNDGNVVKYTSGEKNSFALSGENPKLNNPAQILADVDFDYVYVADSGNKRVVSFDKNGKIMKEYKADREDKWNDIKSIGVSPDEKTLYVLTGTRIYETAL</sequence>
<keyword evidence="1" id="KW-0472">Membrane</keyword>
<accession>A0A7X9DJF1</accession>
<dbReference type="AlphaFoldDB" id="A0A7X9DJF1"/>
<evidence type="ECO:0008006" key="4">
    <source>
        <dbReference type="Google" id="ProtNLM"/>
    </source>
</evidence>
<organism evidence="2 3">
    <name type="scientific">candidate division WWE3 bacterium</name>
    <dbReference type="NCBI Taxonomy" id="2053526"/>
    <lineage>
        <taxon>Bacteria</taxon>
        <taxon>Katanobacteria</taxon>
    </lineage>
</organism>
<gene>
    <name evidence="2" type="ORF">GYA27_00035</name>
</gene>
<protein>
    <recommendedName>
        <fullName evidence="4">PPM-type phosphatase domain-containing protein</fullName>
    </recommendedName>
</protein>
<dbReference type="Gene3D" id="2.120.10.30">
    <property type="entry name" value="TolB, C-terminal domain"/>
    <property type="match status" value="1"/>
</dbReference>
<dbReference type="SUPFAM" id="SSF81606">
    <property type="entry name" value="PP2C-like"/>
    <property type="match status" value="1"/>
</dbReference>
<dbReference type="Gene3D" id="3.60.40.10">
    <property type="entry name" value="PPM-type phosphatase domain"/>
    <property type="match status" value="1"/>
</dbReference>
<dbReference type="InterPro" id="IPR011042">
    <property type="entry name" value="6-blade_b-propeller_TolB-like"/>
</dbReference>
<keyword evidence="1" id="KW-1133">Transmembrane helix</keyword>
<feature type="transmembrane region" description="Helical" evidence="1">
    <location>
        <begin position="276"/>
        <end position="295"/>
    </location>
</feature>
<evidence type="ECO:0000256" key="1">
    <source>
        <dbReference type="SAM" id="Phobius"/>
    </source>
</evidence>
<evidence type="ECO:0000313" key="3">
    <source>
        <dbReference type="Proteomes" id="UP000526033"/>
    </source>
</evidence>
<reference evidence="2 3" key="1">
    <citation type="journal article" date="2020" name="Biotechnol. Biofuels">
        <title>New insights from the biogas microbiome by comprehensive genome-resolved metagenomics of nearly 1600 species originating from multiple anaerobic digesters.</title>
        <authorList>
            <person name="Campanaro S."/>
            <person name="Treu L."/>
            <person name="Rodriguez-R L.M."/>
            <person name="Kovalovszki A."/>
            <person name="Ziels R.M."/>
            <person name="Maus I."/>
            <person name="Zhu X."/>
            <person name="Kougias P.G."/>
            <person name="Basile A."/>
            <person name="Luo G."/>
            <person name="Schluter A."/>
            <person name="Konstantinidis K.T."/>
            <person name="Angelidaki I."/>
        </authorList>
    </citation>
    <scope>NUCLEOTIDE SEQUENCE [LARGE SCALE GENOMIC DNA]</scope>
    <source>
        <strain evidence="2">AS27yjCOA_165</strain>
    </source>
</reference>
<evidence type="ECO:0000313" key="2">
    <source>
        <dbReference type="EMBL" id="NMB69581.1"/>
    </source>
</evidence>
<dbReference type="InterPro" id="IPR036457">
    <property type="entry name" value="PPM-type-like_dom_sf"/>
</dbReference>
<keyword evidence="1" id="KW-0812">Transmembrane</keyword>
<dbReference type="EMBL" id="JAAZNL010000001">
    <property type="protein sequence ID" value="NMB69581.1"/>
    <property type="molecule type" value="Genomic_DNA"/>
</dbReference>
<dbReference type="Proteomes" id="UP000526033">
    <property type="component" value="Unassembled WGS sequence"/>
</dbReference>
<comment type="caution">
    <text evidence="2">The sequence shown here is derived from an EMBL/GenBank/DDBJ whole genome shotgun (WGS) entry which is preliminary data.</text>
</comment>
<proteinExistence type="predicted"/>
<name>A0A7X9DJF1_UNCKA</name>
<dbReference type="SUPFAM" id="SSF63829">
    <property type="entry name" value="Calcium-dependent phosphotriesterase"/>
    <property type="match status" value="1"/>
</dbReference>